<dbReference type="Pfam" id="PF02361">
    <property type="entry name" value="CbiQ"/>
    <property type="match status" value="1"/>
</dbReference>
<gene>
    <name evidence="7" type="ORF">FA014_03730</name>
</gene>
<dbReference type="EMBL" id="SZYE01000014">
    <property type="protein sequence ID" value="TKR26833.1"/>
    <property type="molecule type" value="Genomic_DNA"/>
</dbReference>
<dbReference type="AlphaFoldDB" id="A0A7Z8NRL7"/>
<keyword evidence="2" id="KW-1003">Cell membrane</keyword>
<feature type="transmembrane region" description="Helical" evidence="6">
    <location>
        <begin position="94"/>
        <end position="116"/>
    </location>
</feature>
<reference evidence="7 8" key="1">
    <citation type="submission" date="2019-05" db="EMBL/GenBank/DDBJ databases">
        <title>Genome sequence of Cellulomonas hominis strain CS1.</title>
        <authorList>
            <person name="Belmont J."/>
            <person name="Maclea K.S."/>
        </authorList>
    </citation>
    <scope>NUCLEOTIDE SEQUENCE [LARGE SCALE GENOMIC DNA]</scope>
    <source>
        <strain evidence="7 8">CS1</strain>
    </source>
</reference>
<sequence>MTALGARNPTVKLLLVVAVSLVTLALLEPAALAALYLLGLGAARWGAGVGGRRLLLAQVPFWTFGVGVLLVNAMSRPGAVLLAGGPFRVTHEGLVVGAALALRGCVIGVATVAFLASTPPRDLMVSLVRHARLSPRYAYALLAGHRMLAGLPRQWATIRAAQLVRAPLGRDGRPREGWCGLARSAFALLVASIRASERVALALESRGLSAGPRTVWRPVPLGAADAALAAGVVGALALVVLMGGRF</sequence>
<name>A0A7Z8NRL7_9CELL</name>
<dbReference type="PANTHER" id="PTHR34857:SF2">
    <property type="entry name" value="SLL0384 PROTEIN"/>
    <property type="match status" value="1"/>
</dbReference>
<dbReference type="InterPro" id="IPR003339">
    <property type="entry name" value="ABC/ECF_trnsptr_transmembrane"/>
</dbReference>
<dbReference type="OrthoDB" id="6400at2"/>
<accession>A0A7Z8NRL7</accession>
<evidence type="ECO:0000256" key="4">
    <source>
        <dbReference type="ARBA" id="ARBA00022989"/>
    </source>
</evidence>
<protein>
    <submittedName>
        <fullName evidence="7">Energy-coupling factor transporter transmembrane protein EcfT</fullName>
    </submittedName>
</protein>
<evidence type="ECO:0000256" key="1">
    <source>
        <dbReference type="ARBA" id="ARBA00004141"/>
    </source>
</evidence>
<organism evidence="7 8">
    <name type="scientific">Cellulomonas hominis</name>
    <dbReference type="NCBI Taxonomy" id="156981"/>
    <lineage>
        <taxon>Bacteria</taxon>
        <taxon>Bacillati</taxon>
        <taxon>Actinomycetota</taxon>
        <taxon>Actinomycetes</taxon>
        <taxon>Micrococcales</taxon>
        <taxon>Cellulomonadaceae</taxon>
        <taxon>Cellulomonas</taxon>
    </lineage>
</organism>
<evidence type="ECO:0000256" key="5">
    <source>
        <dbReference type="ARBA" id="ARBA00023136"/>
    </source>
</evidence>
<keyword evidence="3 6" id="KW-0812">Transmembrane</keyword>
<dbReference type="GO" id="GO:0005886">
    <property type="term" value="C:plasma membrane"/>
    <property type="evidence" value="ECO:0007669"/>
    <property type="project" value="UniProtKB-ARBA"/>
</dbReference>
<dbReference type="RefSeq" id="WP_154728359.1">
    <property type="nucleotide sequence ID" value="NZ_SZYE01000014.1"/>
</dbReference>
<feature type="transmembrane region" description="Helical" evidence="6">
    <location>
        <begin position="54"/>
        <end position="74"/>
    </location>
</feature>
<keyword evidence="4 6" id="KW-1133">Transmembrane helix</keyword>
<evidence type="ECO:0000313" key="8">
    <source>
        <dbReference type="Proteomes" id="UP000308121"/>
    </source>
</evidence>
<feature type="transmembrane region" description="Helical" evidence="6">
    <location>
        <begin position="13"/>
        <end position="42"/>
    </location>
</feature>
<evidence type="ECO:0000256" key="6">
    <source>
        <dbReference type="SAM" id="Phobius"/>
    </source>
</evidence>
<dbReference type="InterPro" id="IPR051611">
    <property type="entry name" value="ECF_transporter_component"/>
</dbReference>
<keyword evidence="5 6" id="KW-0472">Membrane</keyword>
<comment type="subcellular location">
    <subcellularLocation>
        <location evidence="1">Membrane</location>
        <topology evidence="1">Multi-pass membrane protein</topology>
    </subcellularLocation>
</comment>
<dbReference type="PANTHER" id="PTHR34857">
    <property type="entry name" value="SLL0384 PROTEIN"/>
    <property type="match status" value="1"/>
</dbReference>
<evidence type="ECO:0000313" key="7">
    <source>
        <dbReference type="EMBL" id="TKR26833.1"/>
    </source>
</evidence>
<feature type="transmembrane region" description="Helical" evidence="6">
    <location>
        <begin position="226"/>
        <end position="244"/>
    </location>
</feature>
<evidence type="ECO:0000256" key="2">
    <source>
        <dbReference type="ARBA" id="ARBA00022475"/>
    </source>
</evidence>
<evidence type="ECO:0000256" key="3">
    <source>
        <dbReference type="ARBA" id="ARBA00022692"/>
    </source>
</evidence>
<dbReference type="Proteomes" id="UP000308121">
    <property type="component" value="Unassembled WGS sequence"/>
</dbReference>
<proteinExistence type="predicted"/>
<comment type="caution">
    <text evidence="7">The sequence shown here is derived from an EMBL/GenBank/DDBJ whole genome shotgun (WGS) entry which is preliminary data.</text>
</comment>
<dbReference type="CDD" id="cd16914">
    <property type="entry name" value="EcfT"/>
    <property type="match status" value="1"/>
</dbReference>